<dbReference type="EMBL" id="MFAD01000042">
    <property type="protein sequence ID" value="OGD69663.1"/>
    <property type="molecule type" value="Genomic_DNA"/>
</dbReference>
<sequence length="213" mass="23488">MKNQINSILTVFSILALIAIAVSGIFLVLDLGSGPEIKEALEKIIYILGILLVLSFVITSITKVKNTKDKGFGLIGILVVVGILIAGGYYYYSRSNLVASNDLCKIAAEKLHKSDESIMSESKMFQDQFNDKYVLEITKEESCALILAVADYNASYQKSMSGGSVDNRIKDGMTLFDIRTIFLSDYLGAERAKEINDAEVNFLKKQGNTYLDL</sequence>
<keyword evidence="1" id="KW-0472">Membrane</keyword>
<organism evidence="2 3">
    <name type="scientific">Candidatus Campbellbacteria bacterium RIFCSPLOWO2_02_FULL_35_11</name>
    <dbReference type="NCBI Taxonomy" id="1797581"/>
    <lineage>
        <taxon>Bacteria</taxon>
        <taxon>Candidatus Campbelliibacteriota</taxon>
    </lineage>
</organism>
<evidence type="ECO:0000256" key="1">
    <source>
        <dbReference type="SAM" id="Phobius"/>
    </source>
</evidence>
<reference evidence="2 3" key="1">
    <citation type="journal article" date="2016" name="Nat. Commun.">
        <title>Thousands of microbial genomes shed light on interconnected biogeochemical processes in an aquifer system.</title>
        <authorList>
            <person name="Anantharaman K."/>
            <person name="Brown C.T."/>
            <person name="Hug L.A."/>
            <person name="Sharon I."/>
            <person name="Castelle C.J."/>
            <person name="Probst A.J."/>
            <person name="Thomas B.C."/>
            <person name="Singh A."/>
            <person name="Wilkins M.J."/>
            <person name="Karaoz U."/>
            <person name="Brodie E.L."/>
            <person name="Williams K.H."/>
            <person name="Hubbard S.S."/>
            <person name="Banfield J.F."/>
        </authorList>
    </citation>
    <scope>NUCLEOTIDE SEQUENCE [LARGE SCALE GENOMIC DNA]</scope>
</reference>
<dbReference type="Proteomes" id="UP000186545">
    <property type="component" value="Unassembled WGS sequence"/>
</dbReference>
<gene>
    <name evidence="2" type="ORF">A3I18_00910</name>
</gene>
<comment type="caution">
    <text evidence="2">The sequence shown here is derived from an EMBL/GenBank/DDBJ whole genome shotgun (WGS) entry which is preliminary data.</text>
</comment>
<keyword evidence="1" id="KW-0812">Transmembrane</keyword>
<proteinExistence type="predicted"/>
<evidence type="ECO:0000313" key="2">
    <source>
        <dbReference type="EMBL" id="OGD69663.1"/>
    </source>
</evidence>
<dbReference type="AlphaFoldDB" id="A0A1F5EQI6"/>
<evidence type="ECO:0000313" key="3">
    <source>
        <dbReference type="Proteomes" id="UP000186545"/>
    </source>
</evidence>
<feature type="transmembrane region" description="Helical" evidence="1">
    <location>
        <begin position="71"/>
        <end position="92"/>
    </location>
</feature>
<keyword evidence="1" id="KW-1133">Transmembrane helix</keyword>
<name>A0A1F5EQI6_9BACT</name>
<accession>A0A1F5EQI6</accession>
<protein>
    <submittedName>
        <fullName evidence="2">Uncharacterized protein</fullName>
    </submittedName>
</protein>
<feature type="transmembrane region" description="Helical" evidence="1">
    <location>
        <begin position="44"/>
        <end position="64"/>
    </location>
</feature>
<feature type="transmembrane region" description="Helical" evidence="1">
    <location>
        <begin position="7"/>
        <end position="29"/>
    </location>
</feature>